<dbReference type="PROSITE" id="PS51127">
    <property type="entry name" value="BIG1"/>
    <property type="match status" value="2"/>
</dbReference>
<protein>
    <recommendedName>
        <fullName evidence="3">Big-1 domain-containing protein</fullName>
    </recommendedName>
</protein>
<dbReference type="Gene3D" id="2.40.160.160">
    <property type="entry name" value="Inverse autotransporter, beta-domain"/>
    <property type="match status" value="1"/>
</dbReference>
<dbReference type="SMART" id="SM00634">
    <property type="entry name" value="BID_1"/>
    <property type="match status" value="3"/>
</dbReference>
<dbReference type="PRINTS" id="PR01369">
    <property type="entry name" value="INTIMIN"/>
</dbReference>
<comment type="similarity">
    <text evidence="1">Belongs to the intimin/invasin family.</text>
</comment>
<dbReference type="Pfam" id="PF02369">
    <property type="entry name" value="Big_1"/>
    <property type="match status" value="3"/>
</dbReference>
<dbReference type="PANTHER" id="PTHR39576:SF2">
    <property type="entry name" value="ATTACHING AND EFFACING PROTEIN HOMOLOG-RELATED"/>
    <property type="match status" value="1"/>
</dbReference>
<proteinExistence type="inferred from homology"/>
<evidence type="ECO:0000313" key="5">
    <source>
        <dbReference type="Proteomes" id="UP000305202"/>
    </source>
</evidence>
<dbReference type="Pfam" id="PF11924">
    <property type="entry name" value="IAT_beta"/>
    <property type="match status" value="1"/>
</dbReference>
<dbReference type="InterPro" id="IPR008964">
    <property type="entry name" value="Invasin/intimin_cell_adhesion"/>
</dbReference>
<feature type="region of interest" description="Disordered" evidence="2">
    <location>
        <begin position="1"/>
        <end position="25"/>
    </location>
</feature>
<dbReference type="EMBL" id="SZPQ01000023">
    <property type="protein sequence ID" value="TKI04986.1"/>
    <property type="molecule type" value="Genomic_DNA"/>
</dbReference>
<gene>
    <name evidence="4" type="ORF">FCN80_15765</name>
</gene>
<keyword evidence="5" id="KW-1185">Reference proteome</keyword>
<dbReference type="Proteomes" id="UP000305202">
    <property type="component" value="Unassembled WGS sequence"/>
</dbReference>
<feature type="domain" description="Big-1" evidence="3">
    <location>
        <begin position="545"/>
        <end position="635"/>
    </location>
</feature>
<dbReference type="InterPro" id="IPR038177">
    <property type="entry name" value="IAT_beta_sf"/>
</dbReference>
<accession>A0ABY2SHY9</accession>
<sequence length="743" mass="77880">MSGNTHSKAHRNRDGFPRAGTSRRHHRGTALALLTAQIAMILTPFVPTAVAAPGQAAAGMAPGKQALTGGDAAPMARSAAAGAAGNAGEQWLSQFGTAQVQLNLDENFSLKDSAADVLVPLYDTPTSTVFSQLGVRNKDDRNTANLGVGVRTQRGNWLYGVNTFYDYDMTGNHHRMGVGAEAWTDYLKLSTNGYFGLSNWRQSRDFADYKERPANGFDLRAEAWLPTHPQLGGKLMYEQYLGDSVALFGKDNRQKDPYALTANINYTPIPLLTVGAEHRAGKGGINDSAINFQLNYRLGESFRSHLDPSKVAASRQLANSRYDLVSRNNHIVLDYQQQASIRLTLPATLSGAGGETLMVTANVSAQNGLDRVEWDAAALIAAGGAVSQSSTQSLAVTLPPHSGIAGTDTYTLRAVAYDGKGNASNRASTVVSVTGAETGNTAVAISSLVVENSPAPADGKTPVQVRAKVQDAAGNPIAGADVAFSANNGAVLSRMEAKTDEQGWAETSLTQTTAGTTSVTARTGDSTRNVNAEFTDVAASQANTRIEITTSGDKTANSVDAHRVKVTVRDAENNAIAGRTVSFSASGGAQVTPGEGKTDADGTLVADITSTKAGETRVIALVDGFEKNSDAMGFIAGPADSGATTTQLLVNEPVPSGGSNALTVFVRDKYDNPIKGQTVSFSTENTISISPAQGTTADDGSVSATLRGVEGIEQRVSVKVDVGTFTKSVDNILFCDDASWCTR</sequence>
<dbReference type="InterPro" id="IPR024519">
    <property type="entry name" value="IAT_beta"/>
</dbReference>
<organism evidence="4 5">
    <name type="scientific">Martelella alba</name>
    <dbReference type="NCBI Taxonomy" id="2590451"/>
    <lineage>
        <taxon>Bacteria</taxon>
        <taxon>Pseudomonadati</taxon>
        <taxon>Pseudomonadota</taxon>
        <taxon>Alphaproteobacteria</taxon>
        <taxon>Hyphomicrobiales</taxon>
        <taxon>Aurantimonadaceae</taxon>
        <taxon>Martelella</taxon>
    </lineage>
</organism>
<dbReference type="SUPFAM" id="SSF49373">
    <property type="entry name" value="Invasin/intimin cell-adhesion fragments"/>
    <property type="match status" value="3"/>
</dbReference>
<dbReference type="InterPro" id="IPR013783">
    <property type="entry name" value="Ig-like_fold"/>
</dbReference>
<dbReference type="Gene3D" id="2.60.40.10">
    <property type="entry name" value="Immunoglobulins"/>
    <property type="match status" value="4"/>
</dbReference>
<dbReference type="PANTHER" id="PTHR39576">
    <property type="entry name" value="ATTACHING AND EFFACING PROTEIN HOMOLOG-RELATED-RELATED"/>
    <property type="match status" value="1"/>
</dbReference>
<comment type="caution">
    <text evidence="4">The sequence shown here is derived from an EMBL/GenBank/DDBJ whole genome shotgun (WGS) entry which is preliminary data.</text>
</comment>
<evidence type="ECO:0000256" key="2">
    <source>
        <dbReference type="SAM" id="MobiDB-lite"/>
    </source>
</evidence>
<dbReference type="RefSeq" id="WP_136991127.1">
    <property type="nucleotide sequence ID" value="NZ_SZPQ01000023.1"/>
</dbReference>
<dbReference type="InterPro" id="IPR003535">
    <property type="entry name" value="Intimin/invasin_bac"/>
</dbReference>
<feature type="domain" description="Big-1" evidence="3">
    <location>
        <begin position="445"/>
        <end position="535"/>
    </location>
</feature>
<evidence type="ECO:0000256" key="1">
    <source>
        <dbReference type="ARBA" id="ARBA00010116"/>
    </source>
</evidence>
<name>A0ABY2SHY9_9HYPH</name>
<dbReference type="InterPro" id="IPR051715">
    <property type="entry name" value="Intimin-Invasin_domain"/>
</dbReference>
<dbReference type="InterPro" id="IPR003344">
    <property type="entry name" value="Big_1_dom"/>
</dbReference>
<evidence type="ECO:0000259" key="3">
    <source>
        <dbReference type="PROSITE" id="PS51127"/>
    </source>
</evidence>
<reference evidence="4 5" key="1">
    <citation type="submission" date="2019-04" db="EMBL/GenBank/DDBJ databases">
        <authorList>
            <person name="Li M."/>
            <person name="Gao C."/>
        </authorList>
    </citation>
    <scope>NUCLEOTIDE SEQUENCE [LARGE SCALE GENOMIC DNA]</scope>
    <source>
        <strain evidence="4 5">BGMRC 2031</strain>
    </source>
</reference>
<evidence type="ECO:0000313" key="4">
    <source>
        <dbReference type="EMBL" id="TKI04986.1"/>
    </source>
</evidence>